<protein>
    <recommendedName>
        <fullName evidence="5">Ribosome maturation factor RimM</fullName>
    </recommendedName>
</protein>
<comment type="similarity">
    <text evidence="5">Belongs to the RimM family.</text>
</comment>
<dbReference type="GO" id="GO:0006364">
    <property type="term" value="P:rRNA processing"/>
    <property type="evidence" value="ECO:0007669"/>
    <property type="project" value="UniProtKB-UniRule"/>
</dbReference>
<comment type="caution">
    <text evidence="8">The sequence shown here is derived from an EMBL/GenBank/DDBJ whole genome shotgun (WGS) entry which is preliminary data.</text>
</comment>
<dbReference type="AlphaFoldDB" id="K6WR65"/>
<dbReference type="STRING" id="1184609.KILIM_007_00350"/>
<evidence type="ECO:0000313" key="9">
    <source>
        <dbReference type="Proteomes" id="UP000008366"/>
    </source>
</evidence>
<feature type="domain" description="Ribosome maturation factor RimM PRC barrel" evidence="7">
    <location>
        <begin position="100"/>
        <end position="156"/>
    </location>
</feature>
<dbReference type="GO" id="GO:0005840">
    <property type="term" value="C:ribosome"/>
    <property type="evidence" value="ECO:0007669"/>
    <property type="project" value="InterPro"/>
</dbReference>
<dbReference type="GO" id="GO:0042274">
    <property type="term" value="P:ribosomal small subunit biogenesis"/>
    <property type="evidence" value="ECO:0007669"/>
    <property type="project" value="UniProtKB-UniRule"/>
</dbReference>
<dbReference type="GO" id="GO:0043022">
    <property type="term" value="F:ribosome binding"/>
    <property type="evidence" value="ECO:0007669"/>
    <property type="project" value="InterPro"/>
</dbReference>
<keyword evidence="3 5" id="KW-0698">rRNA processing</keyword>
<dbReference type="SUPFAM" id="SSF50346">
    <property type="entry name" value="PRC-barrel domain"/>
    <property type="match status" value="1"/>
</dbReference>
<comment type="subunit">
    <text evidence="5">Binds ribosomal protein uS19.</text>
</comment>
<accession>K6WR65</accession>
<dbReference type="InterPro" id="IPR011961">
    <property type="entry name" value="RimM"/>
</dbReference>
<dbReference type="Gene3D" id="2.40.30.60">
    <property type="entry name" value="RimM"/>
    <property type="match status" value="1"/>
</dbReference>
<dbReference type="InterPro" id="IPR056792">
    <property type="entry name" value="PRC_RimM"/>
</dbReference>
<comment type="subcellular location">
    <subcellularLocation>
        <location evidence="5">Cytoplasm</location>
    </subcellularLocation>
</comment>
<dbReference type="PANTHER" id="PTHR33692">
    <property type="entry name" value="RIBOSOME MATURATION FACTOR RIMM"/>
    <property type="match status" value="1"/>
</dbReference>
<evidence type="ECO:0000256" key="3">
    <source>
        <dbReference type="ARBA" id="ARBA00022552"/>
    </source>
</evidence>
<evidence type="ECO:0000259" key="7">
    <source>
        <dbReference type="Pfam" id="PF24986"/>
    </source>
</evidence>
<dbReference type="OrthoDB" id="5381335at2"/>
<dbReference type="NCBIfam" id="TIGR02273">
    <property type="entry name" value="16S_RimM"/>
    <property type="match status" value="1"/>
</dbReference>
<dbReference type="InterPro" id="IPR002676">
    <property type="entry name" value="RimM_N"/>
</dbReference>
<organism evidence="8 9">
    <name type="scientific">Kineosphaera limosa NBRC 100340</name>
    <dbReference type="NCBI Taxonomy" id="1184609"/>
    <lineage>
        <taxon>Bacteria</taxon>
        <taxon>Bacillati</taxon>
        <taxon>Actinomycetota</taxon>
        <taxon>Actinomycetes</taxon>
        <taxon>Micrococcales</taxon>
        <taxon>Dermatophilaceae</taxon>
        <taxon>Kineosphaera</taxon>
    </lineage>
</organism>
<evidence type="ECO:0000256" key="1">
    <source>
        <dbReference type="ARBA" id="ARBA00022490"/>
    </source>
</evidence>
<dbReference type="Proteomes" id="UP000008366">
    <property type="component" value="Unassembled WGS sequence"/>
</dbReference>
<sequence>MAKEALVARIGKPHGLRGEVTVQAHTDVPAERFVPGTVFATQPERGALTLRSARLHQGIWLLGFEEAADRTAAEALRRTRLVAHVDLDDPDDDDDAWYAEELVGLPVRDVDGAVIGEVTDLVTRPAQDLLQVRLRDGRTGLVPFVEALVPSVQAGAGAEDPHVVLDAPDGLFDLG</sequence>
<dbReference type="Gene3D" id="2.30.30.240">
    <property type="entry name" value="PRC-barrel domain"/>
    <property type="match status" value="1"/>
</dbReference>
<dbReference type="RefSeq" id="WP_006591130.1">
    <property type="nucleotide sequence ID" value="NZ_BAHD01000007.1"/>
</dbReference>
<proteinExistence type="inferred from homology"/>
<dbReference type="Pfam" id="PF01782">
    <property type="entry name" value="RimM"/>
    <property type="match status" value="1"/>
</dbReference>
<dbReference type="EMBL" id="BAHD01000007">
    <property type="protein sequence ID" value="GAB94597.1"/>
    <property type="molecule type" value="Genomic_DNA"/>
</dbReference>
<comment type="function">
    <text evidence="5">An accessory protein needed during the final step in the assembly of 30S ribosomal subunit, possibly for assembly of the head region. Essential for efficient processing of 16S rRNA. May be needed both before and after RbfA during the maturation of 16S rRNA. It has affinity for free ribosomal 30S subunits but not for 70S ribosomes.</text>
</comment>
<keyword evidence="2 5" id="KW-0690">Ribosome biogenesis</keyword>
<dbReference type="PANTHER" id="PTHR33692:SF1">
    <property type="entry name" value="RIBOSOME MATURATION FACTOR RIMM"/>
    <property type="match status" value="1"/>
</dbReference>
<dbReference type="InterPro" id="IPR009000">
    <property type="entry name" value="Transl_B-barrel_sf"/>
</dbReference>
<keyword evidence="4 5" id="KW-0143">Chaperone</keyword>
<dbReference type="Pfam" id="PF24986">
    <property type="entry name" value="PRC_RimM"/>
    <property type="match status" value="1"/>
</dbReference>
<dbReference type="HAMAP" id="MF_00014">
    <property type="entry name" value="Ribosome_mat_RimM"/>
    <property type="match status" value="1"/>
</dbReference>
<reference evidence="8 9" key="1">
    <citation type="submission" date="2012-08" db="EMBL/GenBank/DDBJ databases">
        <title>Whole genome shotgun sequence of Kineosphaera limosa NBRC 100340.</title>
        <authorList>
            <person name="Yoshida I."/>
            <person name="Isaki S."/>
            <person name="Hosoyama A."/>
            <person name="Tsuchikane K."/>
            <person name="Katsumata H."/>
            <person name="Ando Y."/>
            <person name="Ohji S."/>
            <person name="Hamada M."/>
            <person name="Tamura T."/>
            <person name="Yamazoe A."/>
            <person name="Yamazaki S."/>
            <person name="Fujita N."/>
        </authorList>
    </citation>
    <scope>NUCLEOTIDE SEQUENCE [LARGE SCALE GENOMIC DNA]</scope>
    <source>
        <strain evidence="8 9">NBRC 100340</strain>
    </source>
</reference>
<comment type="domain">
    <text evidence="5">The PRC barrel domain binds ribosomal protein uS19.</text>
</comment>
<feature type="domain" description="RimM N-terminal" evidence="6">
    <location>
        <begin position="7"/>
        <end position="84"/>
    </location>
</feature>
<keyword evidence="1 5" id="KW-0963">Cytoplasm</keyword>
<name>K6WR65_9MICO</name>
<dbReference type="eggNOG" id="COG0806">
    <property type="taxonomic scope" value="Bacteria"/>
</dbReference>
<gene>
    <name evidence="5 8" type="primary">rimM</name>
    <name evidence="8" type="ORF">KILIM_007_00350</name>
</gene>
<evidence type="ECO:0000313" key="8">
    <source>
        <dbReference type="EMBL" id="GAB94597.1"/>
    </source>
</evidence>
<evidence type="ECO:0000256" key="5">
    <source>
        <dbReference type="HAMAP-Rule" id="MF_00014"/>
    </source>
</evidence>
<keyword evidence="9" id="KW-1185">Reference proteome</keyword>
<evidence type="ECO:0000256" key="4">
    <source>
        <dbReference type="ARBA" id="ARBA00023186"/>
    </source>
</evidence>
<evidence type="ECO:0000256" key="2">
    <source>
        <dbReference type="ARBA" id="ARBA00022517"/>
    </source>
</evidence>
<dbReference type="InterPro" id="IPR011033">
    <property type="entry name" value="PRC_barrel-like_sf"/>
</dbReference>
<dbReference type="GO" id="GO:0005737">
    <property type="term" value="C:cytoplasm"/>
    <property type="evidence" value="ECO:0007669"/>
    <property type="project" value="UniProtKB-SubCell"/>
</dbReference>
<dbReference type="SUPFAM" id="SSF50447">
    <property type="entry name" value="Translation proteins"/>
    <property type="match status" value="1"/>
</dbReference>
<dbReference type="InterPro" id="IPR036976">
    <property type="entry name" value="RimM_N_sf"/>
</dbReference>
<evidence type="ECO:0000259" key="6">
    <source>
        <dbReference type="Pfam" id="PF01782"/>
    </source>
</evidence>